<gene>
    <name evidence="2" type="ORF">EU95_0676</name>
</gene>
<dbReference type="Proteomes" id="UP000030355">
    <property type="component" value="Unassembled WGS sequence"/>
</dbReference>
<dbReference type="EMBL" id="JNAL01000009">
    <property type="protein sequence ID" value="KGF96297.1"/>
    <property type="molecule type" value="Genomic_DNA"/>
</dbReference>
<dbReference type="Gene3D" id="1.10.418.90">
    <property type="entry name" value="Protein of unknown function DUF1823"/>
    <property type="match status" value="1"/>
</dbReference>
<reference evidence="3" key="1">
    <citation type="journal article" date="2014" name="Sci. Data">
        <title>Genomes of diverse isolates of the marine cyanobacterium Prochlorococcus.</title>
        <authorList>
            <person name="Biller S."/>
            <person name="Berube P."/>
            <person name="Thompson J."/>
            <person name="Kelly L."/>
            <person name="Roggensack S."/>
            <person name="Awad L."/>
            <person name="Roache-Johnson K."/>
            <person name="Ding H."/>
            <person name="Giovannoni S.J."/>
            <person name="Moore L.R."/>
            <person name="Chisholm S.W."/>
        </authorList>
    </citation>
    <scope>NUCLEOTIDE SEQUENCE [LARGE SCALE GENOMIC DNA]</scope>
    <source>
        <strain evidence="3">MIT 9201</strain>
    </source>
</reference>
<organism evidence="2 3">
    <name type="scientific">Prochlorococcus marinus str. MIT 9201</name>
    <dbReference type="NCBI Taxonomy" id="93057"/>
    <lineage>
        <taxon>Bacteria</taxon>
        <taxon>Bacillati</taxon>
        <taxon>Cyanobacteriota</taxon>
        <taxon>Cyanophyceae</taxon>
        <taxon>Synechococcales</taxon>
        <taxon>Prochlorococcaceae</taxon>
        <taxon>Prochlorococcus</taxon>
    </lineage>
</organism>
<name>A0A0A2A328_PROMR</name>
<dbReference type="OrthoDB" id="460177at2"/>
<dbReference type="Pfam" id="PF08853">
    <property type="entry name" value="DUF1823"/>
    <property type="match status" value="1"/>
</dbReference>
<accession>A0A0A2A328</accession>
<feature type="region of interest" description="Disordered" evidence="1">
    <location>
        <begin position="141"/>
        <end position="161"/>
    </location>
</feature>
<evidence type="ECO:0000256" key="1">
    <source>
        <dbReference type="SAM" id="MobiDB-lite"/>
    </source>
</evidence>
<protein>
    <recommendedName>
        <fullName evidence="4">DUF1823 domain-containing protein</fullName>
    </recommendedName>
</protein>
<dbReference type="InterPro" id="IPR014952">
    <property type="entry name" value="DUF1823"/>
</dbReference>
<evidence type="ECO:0000313" key="3">
    <source>
        <dbReference type="Proteomes" id="UP000030355"/>
    </source>
</evidence>
<dbReference type="AlphaFoldDB" id="A0A0A2A328"/>
<dbReference type="eggNOG" id="ENOG5033UI4">
    <property type="taxonomic scope" value="Bacteria"/>
</dbReference>
<dbReference type="RefSeq" id="WP_032521848.1">
    <property type="nucleotide sequence ID" value="NZ_CP138977.1"/>
</dbReference>
<dbReference type="STRING" id="93057.EU95_0676"/>
<evidence type="ECO:0008006" key="4">
    <source>
        <dbReference type="Google" id="ProtNLM"/>
    </source>
</evidence>
<evidence type="ECO:0000313" key="2">
    <source>
        <dbReference type="EMBL" id="KGF96297.1"/>
    </source>
</evidence>
<comment type="caution">
    <text evidence="2">The sequence shown here is derived from an EMBL/GenBank/DDBJ whole genome shotgun (WGS) entry which is preliminary data.</text>
</comment>
<proteinExistence type="predicted"/>
<sequence>MYKKEKLVENQFTWPICKDLLFLALEDRVSDTFVCELVWERLFYTKELSINEWAFSELTPSYWSEKFEKAPQIISERPASVHLTRSIPKYYKQGLKNFLNFKGYKINELYPRRTRRATAVNWLIYWAIENDCFSKDRGLLPSPSSPPVNPVKGHFGDPEIK</sequence>